<accession>A0AAW0EDM9</accession>
<feature type="transmembrane region" description="Helical" evidence="2">
    <location>
        <begin position="218"/>
        <end position="241"/>
    </location>
</feature>
<dbReference type="EMBL" id="JAWWNJ010000002">
    <property type="protein sequence ID" value="KAK7061624.1"/>
    <property type="molecule type" value="Genomic_DNA"/>
</dbReference>
<proteinExistence type="predicted"/>
<evidence type="ECO:0000313" key="3">
    <source>
        <dbReference type="EMBL" id="KAK7061624.1"/>
    </source>
</evidence>
<reference evidence="3 4" key="1">
    <citation type="journal article" date="2024" name="J Genomics">
        <title>Draft genome sequencing and assembly of Favolaschia claudopus CIRM-BRFM 2984 isolated from oak limbs.</title>
        <authorList>
            <person name="Navarro D."/>
            <person name="Drula E."/>
            <person name="Chaduli D."/>
            <person name="Cazenave R."/>
            <person name="Ahrendt S."/>
            <person name="Wang J."/>
            <person name="Lipzen A."/>
            <person name="Daum C."/>
            <person name="Barry K."/>
            <person name="Grigoriev I.V."/>
            <person name="Favel A."/>
            <person name="Rosso M.N."/>
            <person name="Martin F."/>
        </authorList>
    </citation>
    <scope>NUCLEOTIDE SEQUENCE [LARGE SCALE GENOMIC DNA]</scope>
    <source>
        <strain evidence="3 4">CIRM-BRFM 2984</strain>
    </source>
</reference>
<feature type="transmembrane region" description="Helical" evidence="2">
    <location>
        <begin position="36"/>
        <end position="60"/>
    </location>
</feature>
<keyword evidence="2" id="KW-1133">Transmembrane helix</keyword>
<dbReference type="PANTHER" id="PTHR36424:SF1">
    <property type="entry name" value="LOW AFFINITY K(+) TRANSPORTER 1-RELATED"/>
    <property type="match status" value="1"/>
</dbReference>
<evidence type="ECO:0000256" key="2">
    <source>
        <dbReference type="SAM" id="Phobius"/>
    </source>
</evidence>
<feature type="transmembrane region" description="Helical" evidence="2">
    <location>
        <begin position="80"/>
        <end position="102"/>
    </location>
</feature>
<sequence>MCGGPKWKREVVQDHKFDFISVADFRDNGFKMRSKYIFLFLIFFKSFAVYMLDIFTAVTMLTTTSWSNQIFKECNQPGCIIIPFSIGKWLFVGSIIFSFLLLGYESRKAKLIVASHDISYAFTNVLANNYYSLRSYDHFCFFDHISNSTKLSDDFAFFIFFVFKSWKRVLLADGPRQTINALTLYSVWLAKHDKAGWDIPKYFAGNTMTTSLLTVTTFFTVVVFLGSLGLLLVAGVCYIPLLCYIRGNLKEFCCHKVDKRIETVIKKNQKKRLEENKKTAMKEARGDFSHLKNKKGEFTSKPLPQPTLPNLSVDDDFDDKSSMHTKIAPSTYTQDSYYYYNSDNGANPPPMPAYNPYSSHQAPDAYATFNPSQATFQEDPYQPPYEDESTAHLTSGAAPFSQQPFPVDRHNSPAPFSQYRTPAPVDRYNSPAPVDRYGTPVPVDRYGTPAPVDRYNTPAPVDRYGTPGPVDRYNTPAPVDRYASPAPAPARYNSPAPNAYGQGGYDPHDVYQGRAVPSPRLQTRTPPPSSALSQPASTPASTLYDDADAYGGYSSPQQQQYMGQVQQQQPNPQGMWNPGRDVERGGGGGGGF</sequence>
<organism evidence="3 4">
    <name type="scientific">Favolaschia claudopus</name>
    <dbReference type="NCBI Taxonomy" id="2862362"/>
    <lineage>
        <taxon>Eukaryota</taxon>
        <taxon>Fungi</taxon>
        <taxon>Dikarya</taxon>
        <taxon>Basidiomycota</taxon>
        <taxon>Agaricomycotina</taxon>
        <taxon>Agaricomycetes</taxon>
        <taxon>Agaricomycetidae</taxon>
        <taxon>Agaricales</taxon>
        <taxon>Marasmiineae</taxon>
        <taxon>Mycenaceae</taxon>
        <taxon>Favolaschia</taxon>
    </lineage>
</organism>
<keyword evidence="2" id="KW-0472">Membrane</keyword>
<protein>
    <recommendedName>
        <fullName evidence="5">Vacuole protein</fullName>
    </recommendedName>
</protein>
<comment type="caution">
    <text evidence="3">The sequence shown here is derived from an EMBL/GenBank/DDBJ whole genome shotgun (WGS) entry which is preliminary data.</text>
</comment>
<dbReference type="PANTHER" id="PTHR36424">
    <property type="entry name" value="PHEROMONE-REGULATED MEMBRANE PROTEIN 6"/>
    <property type="match status" value="1"/>
</dbReference>
<dbReference type="Pfam" id="PF16944">
    <property type="entry name" value="KCH"/>
    <property type="match status" value="1"/>
</dbReference>
<dbReference type="AlphaFoldDB" id="A0AAW0EDM9"/>
<name>A0AAW0EDM9_9AGAR</name>
<dbReference type="InterPro" id="IPR031606">
    <property type="entry name" value="Kch1/2"/>
</dbReference>
<gene>
    <name evidence="3" type="ORF">R3P38DRAFT_3340516</name>
</gene>
<evidence type="ECO:0000256" key="1">
    <source>
        <dbReference type="SAM" id="MobiDB-lite"/>
    </source>
</evidence>
<evidence type="ECO:0000313" key="4">
    <source>
        <dbReference type="Proteomes" id="UP001362999"/>
    </source>
</evidence>
<feature type="region of interest" description="Disordered" evidence="1">
    <location>
        <begin position="374"/>
        <end position="592"/>
    </location>
</feature>
<feature type="compositionally biased region" description="Low complexity" evidence="1">
    <location>
        <begin position="481"/>
        <end position="499"/>
    </location>
</feature>
<feature type="compositionally biased region" description="Low complexity" evidence="1">
    <location>
        <begin position="530"/>
        <end position="542"/>
    </location>
</feature>
<feature type="compositionally biased region" description="Low complexity" evidence="1">
    <location>
        <begin position="551"/>
        <end position="579"/>
    </location>
</feature>
<keyword evidence="2" id="KW-0812">Transmembrane</keyword>
<dbReference type="Proteomes" id="UP001362999">
    <property type="component" value="Unassembled WGS sequence"/>
</dbReference>
<dbReference type="GO" id="GO:0005886">
    <property type="term" value="C:plasma membrane"/>
    <property type="evidence" value="ECO:0007669"/>
    <property type="project" value="InterPro"/>
</dbReference>
<dbReference type="GO" id="GO:0015079">
    <property type="term" value="F:potassium ion transmembrane transporter activity"/>
    <property type="evidence" value="ECO:0007669"/>
    <property type="project" value="InterPro"/>
</dbReference>
<evidence type="ECO:0008006" key="5">
    <source>
        <dbReference type="Google" id="ProtNLM"/>
    </source>
</evidence>
<keyword evidence="4" id="KW-1185">Reference proteome</keyword>